<evidence type="ECO:0000256" key="8">
    <source>
        <dbReference type="ARBA" id="ARBA00023136"/>
    </source>
</evidence>
<dbReference type="Gene3D" id="3.40.50.2000">
    <property type="entry name" value="Glycogen Phosphorylase B"/>
    <property type="match status" value="2"/>
</dbReference>
<evidence type="ECO:0000256" key="10">
    <source>
        <dbReference type="ARBA" id="ARBA00044041"/>
    </source>
</evidence>
<dbReference type="CDD" id="cd03789">
    <property type="entry name" value="GT9_LPS_heptosyltransferase"/>
    <property type="match status" value="1"/>
</dbReference>
<evidence type="ECO:0000256" key="4">
    <source>
        <dbReference type="ARBA" id="ARBA00022519"/>
    </source>
</evidence>
<dbReference type="InterPro" id="IPR011908">
    <property type="entry name" value="LipoPS_heptosylTferase-I"/>
</dbReference>
<evidence type="ECO:0000256" key="5">
    <source>
        <dbReference type="ARBA" id="ARBA00022676"/>
    </source>
</evidence>
<dbReference type="InterPro" id="IPR051199">
    <property type="entry name" value="LPS_LOS_Heptosyltrfase"/>
</dbReference>
<dbReference type="InterPro" id="IPR002201">
    <property type="entry name" value="Glyco_trans_9"/>
</dbReference>
<comment type="similarity">
    <text evidence="9">Belongs to the glycosyltransferase 9 family.</text>
</comment>
<keyword evidence="3" id="KW-1003">Cell membrane</keyword>
<evidence type="ECO:0000256" key="6">
    <source>
        <dbReference type="ARBA" id="ARBA00022679"/>
    </source>
</evidence>
<keyword evidence="5" id="KW-0328">Glycosyltransferase</keyword>
<dbReference type="EC" id="2.4.99.23" evidence="10"/>
<dbReference type="GO" id="GO:0009244">
    <property type="term" value="P:lipopolysaccharide core region biosynthetic process"/>
    <property type="evidence" value="ECO:0007669"/>
    <property type="project" value="InterPro"/>
</dbReference>
<gene>
    <name evidence="15" type="primary">waaC</name>
    <name evidence="15" type="ORF">M9394_01455</name>
    <name evidence="14" type="ORF">M9404_02810</name>
</gene>
<name>A0AAE9I8F9_9ENTR</name>
<keyword evidence="7" id="KW-0448">Lipopolysaccharide biosynthesis</keyword>
<evidence type="ECO:0000313" key="15">
    <source>
        <dbReference type="EMBL" id="URJ27784.1"/>
    </source>
</evidence>
<evidence type="ECO:0000256" key="12">
    <source>
        <dbReference type="ARBA" id="ARBA00044330"/>
    </source>
</evidence>
<evidence type="ECO:0000256" key="7">
    <source>
        <dbReference type="ARBA" id="ARBA00022985"/>
    </source>
</evidence>
<dbReference type="GO" id="GO:0005829">
    <property type="term" value="C:cytosol"/>
    <property type="evidence" value="ECO:0007669"/>
    <property type="project" value="TreeGrafter"/>
</dbReference>
<keyword evidence="4" id="KW-0997">Cell inner membrane</keyword>
<dbReference type="PANTHER" id="PTHR30160:SF19">
    <property type="entry name" value="LIPOPOLYSACCHARIDE HEPTOSYLTRANSFERASE 1"/>
    <property type="match status" value="1"/>
</dbReference>
<protein>
    <recommendedName>
        <fullName evidence="11">Lipopolysaccharide heptosyltransferase 1</fullName>
        <ecNumber evidence="10">2.4.99.23</ecNumber>
    </recommendedName>
    <alternativeName>
        <fullName evidence="12">ADP-heptose:lipopolysaccharide heptosyltransferase I</fullName>
    </alternativeName>
</protein>
<evidence type="ECO:0000256" key="9">
    <source>
        <dbReference type="ARBA" id="ARBA00043995"/>
    </source>
</evidence>
<accession>A0AAE9I8F9</accession>
<dbReference type="EMBL" id="CP097750">
    <property type="protein sequence ID" value="URJ24429.1"/>
    <property type="molecule type" value="Genomic_DNA"/>
</dbReference>
<dbReference type="EMBL" id="CP097751">
    <property type="protein sequence ID" value="URJ27784.1"/>
    <property type="molecule type" value="Genomic_DNA"/>
</dbReference>
<comment type="catalytic activity">
    <reaction evidence="13">
        <text>an alpha-Kdo-(2-&gt;4)-alpha-Kdo-(2-&gt;6)-lipid A + ADP-L-glycero-beta-D-manno-heptose = an L-alpha-D-Hep-(1-&gt;5)-[alpha-Kdo-(2-&gt;4)]-alpha-Kdo-(2-&gt;6)-lipid A + ADP + H(+)</text>
        <dbReference type="Rhea" id="RHEA:74067"/>
        <dbReference type="ChEBI" id="CHEBI:15378"/>
        <dbReference type="ChEBI" id="CHEBI:61506"/>
        <dbReference type="ChEBI" id="CHEBI:176431"/>
        <dbReference type="ChEBI" id="CHEBI:193068"/>
        <dbReference type="ChEBI" id="CHEBI:456216"/>
        <dbReference type="EC" id="2.4.99.23"/>
    </reaction>
</comment>
<dbReference type="RefSeq" id="WP_250247169.1">
    <property type="nucleotide sequence ID" value="NZ_CP097749.1"/>
</dbReference>
<comment type="pathway">
    <text evidence="2">Bacterial outer membrane biogenesis; LPS core biosynthesis.</text>
</comment>
<evidence type="ECO:0000256" key="11">
    <source>
        <dbReference type="ARBA" id="ARBA00044190"/>
    </source>
</evidence>
<proteinExistence type="inferred from homology"/>
<keyword evidence="8" id="KW-0472">Membrane</keyword>
<dbReference type="AlphaFoldDB" id="A0AAE9I8F9"/>
<dbReference type="KEGG" id="bhb:M9394_01455"/>
<reference evidence="15" key="1">
    <citation type="submission" date="2022-05" db="EMBL/GenBank/DDBJ databases">
        <title>Impact of host demography and evolutionary history on endosymbiont molecular evolution: a test in carpenter ants (Genus Camponotus) and their Blochmannia endosymbionts.</title>
        <authorList>
            <person name="Manthey J.D."/>
            <person name="Giron J.C."/>
            <person name="Hruska J.P."/>
        </authorList>
    </citation>
    <scope>NUCLEOTIDE SEQUENCE</scope>
    <source>
        <strain evidence="15">C-049</strain>
        <strain evidence="14">C-050</strain>
    </source>
</reference>
<evidence type="ECO:0000256" key="13">
    <source>
        <dbReference type="ARBA" id="ARBA00049201"/>
    </source>
</evidence>
<evidence type="ECO:0000256" key="3">
    <source>
        <dbReference type="ARBA" id="ARBA00022475"/>
    </source>
</evidence>
<dbReference type="GO" id="GO:0008713">
    <property type="term" value="F:ADP-heptose-lipopolysaccharide heptosyltransferase activity"/>
    <property type="evidence" value="ECO:0007669"/>
    <property type="project" value="TreeGrafter"/>
</dbReference>
<keyword evidence="17" id="KW-1185">Reference proteome</keyword>
<evidence type="ECO:0000256" key="1">
    <source>
        <dbReference type="ARBA" id="ARBA00004515"/>
    </source>
</evidence>
<keyword evidence="6" id="KW-0808">Transferase</keyword>
<dbReference type="NCBIfam" id="TIGR02193">
    <property type="entry name" value="heptsyl_trn_I"/>
    <property type="match status" value="1"/>
</dbReference>
<dbReference type="SUPFAM" id="SSF53756">
    <property type="entry name" value="UDP-Glycosyltransferase/glycogen phosphorylase"/>
    <property type="match status" value="1"/>
</dbReference>
<dbReference type="PANTHER" id="PTHR30160">
    <property type="entry name" value="TETRAACYLDISACCHARIDE 4'-KINASE-RELATED"/>
    <property type="match status" value="1"/>
</dbReference>
<dbReference type="Pfam" id="PF01075">
    <property type="entry name" value="Glyco_transf_9"/>
    <property type="match status" value="1"/>
</dbReference>
<sequence length="323" mass="37536">MKVLIIKISSMGDIIHTLPAVTDASNIAPNILFDWIVEETFSDILRWHPGIRQIIPINLRFWIKNWYKLSSWKKYRECCIQLKKKYDVIIDAQGLLKTSLLVTRMTCGKKHGMDYTSAREPMSSLFYHERHYSNKNQHAVERIRQLFSLSLKYPVPSYIGKYNIKHLFPPQKHHAPYLIFFHSTTKFEKLWTELNWSIIAQYAINAGYRIKLPFWTKSEELRTKRLARLYCNQIIILPKLTLQEIAIQISGATAVISVDTGLSHLTAALGCPNITLYGPTNPKLIGTYGQNQIILRSSTKKMQHLTPIHVWESLQKILNLKYI</sequence>
<dbReference type="GO" id="GO:0005886">
    <property type="term" value="C:plasma membrane"/>
    <property type="evidence" value="ECO:0007669"/>
    <property type="project" value="UniProtKB-SubCell"/>
</dbReference>
<evidence type="ECO:0000313" key="17">
    <source>
        <dbReference type="Proteomes" id="UP001056483"/>
    </source>
</evidence>
<organism evidence="15 16">
    <name type="scientific">Candidatus Blochmanniella camponoti</name>
    <dbReference type="NCBI Taxonomy" id="108080"/>
    <lineage>
        <taxon>Bacteria</taxon>
        <taxon>Pseudomonadati</taxon>
        <taxon>Pseudomonadota</taxon>
        <taxon>Gammaproteobacteria</taxon>
        <taxon>Enterobacterales</taxon>
        <taxon>Enterobacteriaceae</taxon>
        <taxon>ant endosymbionts</taxon>
        <taxon>Candidatus Blochmanniella</taxon>
    </lineage>
</organism>
<comment type="subcellular location">
    <subcellularLocation>
        <location evidence="1">Cell inner membrane</location>
        <topology evidence="1">Peripheral membrane protein</topology>
        <orientation evidence="1">Cytoplasmic side</orientation>
    </subcellularLocation>
</comment>
<evidence type="ECO:0000313" key="14">
    <source>
        <dbReference type="EMBL" id="URJ24429.1"/>
    </source>
</evidence>
<evidence type="ECO:0000313" key="16">
    <source>
        <dbReference type="Proteomes" id="UP001056323"/>
    </source>
</evidence>
<evidence type="ECO:0000256" key="2">
    <source>
        <dbReference type="ARBA" id="ARBA00004713"/>
    </source>
</evidence>
<dbReference type="Proteomes" id="UP001056483">
    <property type="component" value="Chromosome"/>
</dbReference>
<dbReference type="Proteomes" id="UP001056323">
    <property type="component" value="Chromosome"/>
</dbReference>